<protein>
    <recommendedName>
        <fullName evidence="2">HTH cro/C1-type domain-containing protein</fullName>
    </recommendedName>
</protein>
<feature type="domain" description="HTH cro/C1-type" evidence="2">
    <location>
        <begin position="13"/>
        <end position="67"/>
    </location>
</feature>
<dbReference type="InterPro" id="IPR010982">
    <property type="entry name" value="Lambda_DNA-bd_dom_sf"/>
</dbReference>
<evidence type="ECO:0000313" key="4">
    <source>
        <dbReference type="Proteomes" id="UP000249555"/>
    </source>
</evidence>
<dbReference type="InterPro" id="IPR052345">
    <property type="entry name" value="Rad_response_metalloprotease"/>
</dbReference>
<dbReference type="Pfam" id="PF01381">
    <property type="entry name" value="HTH_3"/>
    <property type="match status" value="1"/>
</dbReference>
<accession>A0A2W4YTL1</accession>
<dbReference type="CDD" id="cd00093">
    <property type="entry name" value="HTH_XRE"/>
    <property type="match status" value="1"/>
</dbReference>
<comment type="caution">
    <text evidence="3">The sequence shown here is derived from an EMBL/GenBank/DDBJ whole genome shotgun (WGS) entry which is preliminary data.</text>
</comment>
<reference evidence="3 4" key="1">
    <citation type="submission" date="2017-08" db="EMBL/GenBank/DDBJ databases">
        <title>Infants hospitalized years apart are colonized by the same room-sourced microbial strains.</title>
        <authorList>
            <person name="Brooks B."/>
            <person name="Olm M.R."/>
            <person name="Firek B.A."/>
            <person name="Baker R."/>
            <person name="Thomas B.C."/>
            <person name="Morowitz M.J."/>
            <person name="Banfield J.F."/>
        </authorList>
    </citation>
    <scope>NUCLEOTIDE SEQUENCE [LARGE SCALE GENOMIC DNA]</scope>
    <source>
        <strain evidence="3">S2_018_000_R3_119</strain>
    </source>
</reference>
<dbReference type="GO" id="GO:0003677">
    <property type="term" value="F:DNA binding"/>
    <property type="evidence" value="ECO:0007669"/>
    <property type="project" value="InterPro"/>
</dbReference>
<dbReference type="InterPro" id="IPR010359">
    <property type="entry name" value="IrrE_HExxH"/>
</dbReference>
<gene>
    <name evidence="3" type="ORF">DI640_09170</name>
</gene>
<dbReference type="EMBL" id="QFMX01000008">
    <property type="protein sequence ID" value="PZO73233.1"/>
    <property type="molecule type" value="Genomic_DNA"/>
</dbReference>
<proteinExistence type="inferred from homology"/>
<dbReference type="PANTHER" id="PTHR43236:SF1">
    <property type="entry name" value="BLL7220 PROTEIN"/>
    <property type="match status" value="1"/>
</dbReference>
<organism evidence="3 4">
    <name type="scientific">Sphingomonas taxi</name>
    <dbReference type="NCBI Taxonomy" id="1549858"/>
    <lineage>
        <taxon>Bacteria</taxon>
        <taxon>Pseudomonadati</taxon>
        <taxon>Pseudomonadota</taxon>
        <taxon>Alphaproteobacteria</taxon>
        <taxon>Sphingomonadales</taxon>
        <taxon>Sphingomonadaceae</taxon>
        <taxon>Sphingomonas</taxon>
    </lineage>
</organism>
<evidence type="ECO:0000256" key="1">
    <source>
        <dbReference type="ARBA" id="ARBA00007227"/>
    </source>
</evidence>
<dbReference type="PROSITE" id="PS50943">
    <property type="entry name" value="HTH_CROC1"/>
    <property type="match status" value="1"/>
</dbReference>
<evidence type="ECO:0000313" key="3">
    <source>
        <dbReference type="EMBL" id="PZO73233.1"/>
    </source>
</evidence>
<sequence>MSVVTQGFVGGRLTEARRARGISATDLADMVGVSVQSISKYENDHQSPKLDVVHKLANQLNFPHDYFLRPIPVRDDKPVFWRAKLSAPPLARDRAEVRLEWLKEVVDYIATYFDLPALNIPQIQLPDDGFAVSEFVEDAAAAIRNHWDIRPGPMPDAIEYLETNGILVSRIHVRADKLDAFSQWSDRFGVPFVMLSRDKASAARQRFDVLHELAHIVVHASVPQRRLNDRAYYKSIEKQADQIASAMLLPEHEFLGELYAPSLDAFLTLKERWGVSVAAMIMRCKSLDIIDDDEAKRLWINYNRRGWRNGEPLDGKMIKEEPHLIRRSFELLIEEGVQSPAEIRKALPFPTADLEELTDVEPGTLSESSPSRVEPVFKDGFLEGSNVVRMFGRND</sequence>
<dbReference type="SMART" id="SM00530">
    <property type="entry name" value="HTH_XRE"/>
    <property type="match status" value="1"/>
</dbReference>
<dbReference type="InterPro" id="IPR001387">
    <property type="entry name" value="Cro/C1-type_HTH"/>
</dbReference>
<comment type="similarity">
    <text evidence="1">Belongs to the short-chain fatty acyl-CoA assimilation regulator (ScfR) family.</text>
</comment>
<dbReference type="Proteomes" id="UP000249555">
    <property type="component" value="Unassembled WGS sequence"/>
</dbReference>
<dbReference type="Gene3D" id="1.10.10.2910">
    <property type="match status" value="1"/>
</dbReference>
<dbReference type="Pfam" id="PF06114">
    <property type="entry name" value="Peptidase_M78"/>
    <property type="match status" value="1"/>
</dbReference>
<dbReference type="PANTHER" id="PTHR43236">
    <property type="entry name" value="ANTITOXIN HIGA1"/>
    <property type="match status" value="1"/>
</dbReference>
<dbReference type="SUPFAM" id="SSF47413">
    <property type="entry name" value="lambda repressor-like DNA-binding domains"/>
    <property type="match status" value="1"/>
</dbReference>
<name>A0A2W4YTL1_9SPHN</name>
<evidence type="ECO:0000259" key="2">
    <source>
        <dbReference type="PROSITE" id="PS50943"/>
    </source>
</evidence>
<dbReference type="AlphaFoldDB" id="A0A2W4YTL1"/>
<dbReference type="Gene3D" id="1.10.260.40">
    <property type="entry name" value="lambda repressor-like DNA-binding domains"/>
    <property type="match status" value="1"/>
</dbReference>